<dbReference type="EMBL" id="VDDB01000006">
    <property type="protein sequence ID" value="TNB97917.1"/>
    <property type="molecule type" value="Genomic_DNA"/>
</dbReference>
<organism evidence="1 2">
    <name type="scientific">Pseudomonas jessenii</name>
    <dbReference type="NCBI Taxonomy" id="77298"/>
    <lineage>
        <taxon>Bacteria</taxon>
        <taxon>Pseudomonadati</taxon>
        <taxon>Pseudomonadota</taxon>
        <taxon>Gammaproteobacteria</taxon>
        <taxon>Pseudomonadales</taxon>
        <taxon>Pseudomonadaceae</taxon>
        <taxon>Pseudomonas</taxon>
    </lineage>
</organism>
<dbReference type="AlphaFoldDB" id="A0A5C4L2J2"/>
<proteinExistence type="predicted"/>
<name>A0A5C4L2J2_PSEJE</name>
<gene>
    <name evidence="1" type="ORF">FHG55_07255</name>
</gene>
<keyword evidence="2" id="KW-1185">Reference proteome</keyword>
<sequence>MALTEAEISVVVKAAKKLAIDAPEVSVESFYGSELNLSPVQLAAAFPDPDPGGEVAIAVSHLSLAREQILRDKCEVAEFVVYSGVNGNSVISGLCTYLSRVQLSSSYPSDFLERIKKHKNIRAALLNIDKGHDLEVVAAAILSEACFFGAATKGSGDQGVDAIAWNHLVDIEEAFSHGTVGGGLVRAGQKVMIVASSKAAINSNFDNPKVINPAHIRELIGGWLIQRSESGNWREFGIQMLTPLQLVLVTTYRLSPASKDECQKLGVQVWGIAELIYLICRYAPSSVFQRGGKFVFSPAKFNEWWQAKSHSRVSP</sequence>
<protein>
    <submittedName>
        <fullName evidence="1">Uncharacterized protein</fullName>
    </submittedName>
</protein>
<dbReference type="RefSeq" id="WP_127646222.1">
    <property type="nucleotide sequence ID" value="NZ_VDDB01000006.1"/>
</dbReference>
<accession>A0A5C4L2J2</accession>
<reference evidence="1" key="1">
    <citation type="submission" date="2019-06" db="EMBL/GenBank/DDBJ databases">
        <title>Pseudomonas-derived Butenolides : (Bio)synthesis of Styrolides.</title>
        <authorList>
            <person name="Klapper M."/>
            <person name="Chowdhury S."/>
            <person name="Stallforth P."/>
        </authorList>
    </citation>
    <scope>NUCLEOTIDE SEQUENCE [LARGE SCALE GENOMIC DNA]</scope>
    <source>
        <strain evidence="1">EC-S101</strain>
    </source>
</reference>
<dbReference type="Proteomes" id="UP000306272">
    <property type="component" value="Unassembled WGS sequence"/>
</dbReference>
<evidence type="ECO:0000313" key="2">
    <source>
        <dbReference type="Proteomes" id="UP000306272"/>
    </source>
</evidence>
<evidence type="ECO:0000313" key="1">
    <source>
        <dbReference type="EMBL" id="TNB97917.1"/>
    </source>
</evidence>
<comment type="caution">
    <text evidence="1">The sequence shown here is derived from an EMBL/GenBank/DDBJ whole genome shotgun (WGS) entry which is preliminary data.</text>
</comment>